<dbReference type="AlphaFoldDB" id="A0A0L0EU75"/>
<dbReference type="EMBL" id="LFZX01000070">
    <property type="protein sequence ID" value="KNC67428.1"/>
    <property type="molecule type" value="Genomic_DNA"/>
</dbReference>
<feature type="compositionally biased region" description="Basic and acidic residues" evidence="1">
    <location>
        <begin position="15"/>
        <end position="24"/>
    </location>
</feature>
<dbReference type="Pfam" id="PF09831">
    <property type="entry name" value="DUF2058"/>
    <property type="match status" value="1"/>
</dbReference>
<evidence type="ECO:0000313" key="3">
    <source>
        <dbReference type="Proteomes" id="UP000036850"/>
    </source>
</evidence>
<dbReference type="PATRIC" id="fig|43658.6.peg.431"/>
<accession>A0A0L0EU75</accession>
<evidence type="ECO:0000256" key="1">
    <source>
        <dbReference type="SAM" id="MobiDB-lite"/>
    </source>
</evidence>
<dbReference type="OrthoDB" id="5294470at2"/>
<name>A0A0L0EU75_9GAMM</name>
<feature type="compositionally biased region" description="Basic residues" evidence="1">
    <location>
        <begin position="25"/>
        <end position="37"/>
    </location>
</feature>
<sequence>MGSLQDQLLKAGLTTEHKAKIAKSEKRKSQKKKKKKGATSDVSDLQKHIEQTKQAQQQKAEELNKAKQAELKEREQVARVKQILEHHNQEEIRGNVTFNFTYESKVKELDVNAQTQQALAKGRLAICVLEGQFYVLQDEPARKIAEVDEKYIVFHVEDGQSDKDEDDPYADFEVPDDLIW</sequence>
<dbReference type="InterPro" id="IPR018636">
    <property type="entry name" value="DUF2058"/>
</dbReference>
<protein>
    <submittedName>
        <fullName evidence="2">Nucleoprotein/polynucleotide-associated enzyme</fullName>
    </submittedName>
</protein>
<organism evidence="2 3">
    <name type="scientific">Pseudoalteromonas rubra</name>
    <dbReference type="NCBI Taxonomy" id="43658"/>
    <lineage>
        <taxon>Bacteria</taxon>
        <taxon>Pseudomonadati</taxon>
        <taxon>Pseudomonadota</taxon>
        <taxon>Gammaproteobacteria</taxon>
        <taxon>Alteromonadales</taxon>
        <taxon>Pseudoalteromonadaceae</taxon>
        <taxon>Pseudoalteromonas</taxon>
    </lineage>
</organism>
<evidence type="ECO:0000313" key="2">
    <source>
        <dbReference type="EMBL" id="KNC67428.1"/>
    </source>
</evidence>
<dbReference type="Proteomes" id="UP000036850">
    <property type="component" value="Unassembled WGS sequence"/>
</dbReference>
<feature type="compositionally biased region" description="Acidic residues" evidence="1">
    <location>
        <begin position="163"/>
        <end position="180"/>
    </location>
</feature>
<reference evidence="3" key="1">
    <citation type="submission" date="2015-07" db="EMBL/GenBank/DDBJ databases">
        <title>Draft genome sequence of a Pseudoalteromonas rubra strain, OCN096, isolated from Kaneohe Bay, Oahu, Hawaii.</title>
        <authorList>
            <person name="Beurmann S."/>
            <person name="Ushijima B."/>
            <person name="Belcaid M."/>
            <person name="Callahan S.M."/>
            <person name="Aeby G.S."/>
        </authorList>
    </citation>
    <scope>NUCLEOTIDE SEQUENCE [LARGE SCALE GENOMIC DNA]</scope>
    <source>
        <strain evidence="3">OCN096</strain>
    </source>
</reference>
<gene>
    <name evidence="2" type="ORF">AC626_10840</name>
</gene>
<proteinExistence type="predicted"/>
<feature type="region of interest" description="Disordered" evidence="1">
    <location>
        <begin position="1"/>
        <end position="65"/>
    </location>
</feature>
<comment type="caution">
    <text evidence="2">The sequence shown here is derived from an EMBL/GenBank/DDBJ whole genome shotgun (WGS) entry which is preliminary data.</text>
</comment>
<feature type="region of interest" description="Disordered" evidence="1">
    <location>
        <begin position="158"/>
        <end position="180"/>
    </location>
</feature>